<proteinExistence type="predicted"/>
<feature type="non-terminal residue" evidence="2">
    <location>
        <position position="1"/>
    </location>
</feature>
<evidence type="ECO:0000313" key="2">
    <source>
        <dbReference type="EMBL" id="KKK80555.1"/>
    </source>
</evidence>
<accession>A0A0F8Z3C9</accession>
<organism evidence="2">
    <name type="scientific">marine sediment metagenome</name>
    <dbReference type="NCBI Taxonomy" id="412755"/>
    <lineage>
        <taxon>unclassified sequences</taxon>
        <taxon>metagenomes</taxon>
        <taxon>ecological metagenomes</taxon>
    </lineage>
</organism>
<comment type="caution">
    <text evidence="2">The sequence shown here is derived from an EMBL/GenBank/DDBJ whole genome shotgun (WGS) entry which is preliminary data.</text>
</comment>
<feature type="non-terminal residue" evidence="2">
    <location>
        <position position="403"/>
    </location>
</feature>
<dbReference type="AlphaFoldDB" id="A0A0F8Z3C9"/>
<feature type="region of interest" description="Disordered" evidence="1">
    <location>
        <begin position="382"/>
        <end position="403"/>
    </location>
</feature>
<sequence length="403" mass="42560">NNTHYDNSGTLTLMINNRWANHFVYLEPDDHIIFVFGREQFVTEAQAENEDVPSSSLPTRITETSILIGRFTFQKSDNTATILTNFPPGIFNSAGVTDHGNLAGLTDDDHTQYLLADGTRALSGNWDMGAFNVSIDSPTFFVDSNNDRVGIGNIVPAVSLEVGDATGEEIIRASSGGNGNAILSANSFFSTGNPLTQYIVAGGNNWVTGVDNADSDKYKISFHITDLGTNNFLAIDSVGNVGINTSSPETLLHIGGVADSFQLKMSLDDASVGDWWGLGFAGRQIGGDSIKQGIVAERTESFGRGSIHFLINGAGDTSNADLSDARMTINVLGDVGIGTSLPNSTLHIKANIAGNVGSHSAGQLIIQNPADDVTSNAVITGYESDGSGNPDQQLWYLGSSSSS</sequence>
<gene>
    <name evidence="2" type="ORF">LCGC14_2822320</name>
</gene>
<evidence type="ECO:0000256" key="1">
    <source>
        <dbReference type="SAM" id="MobiDB-lite"/>
    </source>
</evidence>
<protein>
    <submittedName>
        <fullName evidence="2">Uncharacterized protein</fullName>
    </submittedName>
</protein>
<feature type="compositionally biased region" description="Polar residues" evidence="1">
    <location>
        <begin position="386"/>
        <end position="403"/>
    </location>
</feature>
<dbReference type="EMBL" id="LAZR01053528">
    <property type="protein sequence ID" value="KKK80555.1"/>
    <property type="molecule type" value="Genomic_DNA"/>
</dbReference>
<name>A0A0F8Z3C9_9ZZZZ</name>
<reference evidence="2" key="1">
    <citation type="journal article" date="2015" name="Nature">
        <title>Complex archaea that bridge the gap between prokaryotes and eukaryotes.</title>
        <authorList>
            <person name="Spang A."/>
            <person name="Saw J.H."/>
            <person name="Jorgensen S.L."/>
            <person name="Zaremba-Niedzwiedzka K."/>
            <person name="Martijn J."/>
            <person name="Lind A.E."/>
            <person name="van Eijk R."/>
            <person name="Schleper C."/>
            <person name="Guy L."/>
            <person name="Ettema T.J."/>
        </authorList>
    </citation>
    <scope>NUCLEOTIDE SEQUENCE</scope>
</reference>